<evidence type="ECO:0000313" key="2">
    <source>
        <dbReference type="EMBL" id="QOS39892.1"/>
    </source>
</evidence>
<feature type="transmembrane region" description="Helical" evidence="1">
    <location>
        <begin position="444"/>
        <end position="461"/>
    </location>
</feature>
<reference evidence="2 3" key="1">
    <citation type="submission" date="2018-08" db="EMBL/GenBank/DDBJ databases">
        <title>The first complete genome of Treponema rectale (CHPAT), a commensal spirochete of the bovine rectum.</title>
        <authorList>
            <person name="Staton G.J."/>
            <person name="Clegg S.R."/>
            <person name="Carter S.D."/>
            <person name="Radford A.D."/>
            <person name="Darby A."/>
            <person name="Hall N."/>
            <person name="Birtles R.J."/>
            <person name="Evans N.J."/>
        </authorList>
    </citation>
    <scope>NUCLEOTIDE SEQUENCE [LARGE SCALE GENOMIC DNA]</scope>
    <source>
        <strain evidence="2 3">CHPA</strain>
    </source>
</reference>
<gene>
    <name evidence="2" type="ORF">DYE49_05255</name>
</gene>
<dbReference type="AlphaFoldDB" id="A0A7M1XP08"/>
<feature type="transmembrane region" description="Helical" evidence="1">
    <location>
        <begin position="21"/>
        <end position="42"/>
    </location>
</feature>
<keyword evidence="1" id="KW-0472">Membrane</keyword>
<feature type="transmembrane region" description="Helical" evidence="1">
    <location>
        <begin position="265"/>
        <end position="298"/>
    </location>
</feature>
<evidence type="ECO:0008006" key="4">
    <source>
        <dbReference type="Google" id="ProtNLM"/>
    </source>
</evidence>
<dbReference type="EMBL" id="CP031517">
    <property type="protein sequence ID" value="QOS39892.1"/>
    <property type="molecule type" value="Genomic_DNA"/>
</dbReference>
<accession>A0A7M1XP08</accession>
<feature type="transmembrane region" description="Helical" evidence="1">
    <location>
        <begin position="235"/>
        <end position="253"/>
    </location>
</feature>
<feature type="transmembrane region" description="Helical" evidence="1">
    <location>
        <begin position="382"/>
        <end position="407"/>
    </location>
</feature>
<evidence type="ECO:0000256" key="1">
    <source>
        <dbReference type="SAM" id="Phobius"/>
    </source>
</evidence>
<feature type="transmembrane region" description="Helical" evidence="1">
    <location>
        <begin position="468"/>
        <end position="487"/>
    </location>
</feature>
<name>A0A7M1XP08_9SPIR</name>
<feature type="transmembrane region" description="Helical" evidence="1">
    <location>
        <begin position="211"/>
        <end position="229"/>
    </location>
</feature>
<dbReference type="Proteomes" id="UP000593591">
    <property type="component" value="Chromosome"/>
</dbReference>
<feature type="transmembrane region" description="Helical" evidence="1">
    <location>
        <begin position="419"/>
        <end position="438"/>
    </location>
</feature>
<feature type="transmembrane region" description="Helical" evidence="1">
    <location>
        <begin position="101"/>
        <end position="119"/>
    </location>
</feature>
<proteinExistence type="predicted"/>
<feature type="transmembrane region" description="Helical" evidence="1">
    <location>
        <begin position="68"/>
        <end position="89"/>
    </location>
</feature>
<keyword evidence="1" id="KW-1133">Transmembrane helix</keyword>
<feature type="transmembrane region" description="Helical" evidence="1">
    <location>
        <begin position="355"/>
        <end position="376"/>
    </location>
</feature>
<feature type="transmembrane region" description="Helical" evidence="1">
    <location>
        <begin position="178"/>
        <end position="199"/>
    </location>
</feature>
<protein>
    <recommendedName>
        <fullName evidence="4">Glycosyltransferase RgtA/B/C/D-like domain-containing protein</fullName>
    </recommendedName>
</protein>
<feature type="transmembrane region" description="Helical" evidence="1">
    <location>
        <begin position="322"/>
        <end position="343"/>
    </location>
</feature>
<organism evidence="2 3">
    <name type="scientific">Treponema rectale</name>
    <dbReference type="NCBI Taxonomy" id="744512"/>
    <lineage>
        <taxon>Bacteria</taxon>
        <taxon>Pseudomonadati</taxon>
        <taxon>Spirochaetota</taxon>
        <taxon>Spirochaetia</taxon>
        <taxon>Spirochaetales</taxon>
        <taxon>Treponemataceae</taxon>
        <taxon>Treponema</taxon>
    </lineage>
</organism>
<sequence length="629" mass="72958">MHTVESNDGSKSKFNFIRKHFDIFMFSLSLFFILSGTLLVLFSDKFIPIIYDLLSNKVFHREFRIEKWLPTIQSFLIVPLFIVICFNSFIFHNYSDKYKTLFLFSISLCIMFFVCFTVGKSLPNCIDGDLASETLLAKECVREKSPVPLGWCYSTEIRLLNTQLISAPVFIFTNNWNIVRAFTSFFSCIILGWSCWFLLSSVGVKKTWLKFLGASLLACPWSSLHFYVIGWGNYYIPHIVFGFITLSVFIRIMKNKAKNRKRLLFIFYLLAFISGLSTIRYILIYLVPLFISILILSLPKEKITRSLSFKEIKQFLIENKNLLITFIALVFSGAGYLFNNIILHSLYHFSQWNDVTFNFFGDVTVGTLISSIIKAFGYQENIAVFTPGGVLNILVYSALAFFIFAMVKSLKQDLSDDKRLILVFTVCTILFNSFLYFHTEFIERFYITVLAYMIPCIVIFIENLQLSVIVRYFVGVLFSICIFSSSYTSAQSYLTSNQNKDIQNAVKYLNQKVKEDSDYSFGYSTFDFANMITYFSDEKIEVACVKKIHKDGKDMLPSKFIPGTWLTPVRYNNYKHDGKTFFFTSKNIYESSCSSIFENSDKVYDDGKYLIFEYKSQEDFKKAFNSESM</sequence>
<evidence type="ECO:0000313" key="3">
    <source>
        <dbReference type="Proteomes" id="UP000593591"/>
    </source>
</evidence>
<keyword evidence="1" id="KW-0812">Transmembrane</keyword>
<dbReference type="KEGG" id="trc:DYE49_05255"/>